<name>A0A0E9SJU1_ANGAN</name>
<dbReference type="AlphaFoldDB" id="A0A0E9SJU1"/>
<reference evidence="1" key="1">
    <citation type="submission" date="2014-11" db="EMBL/GenBank/DDBJ databases">
        <authorList>
            <person name="Amaro Gonzalez C."/>
        </authorList>
    </citation>
    <scope>NUCLEOTIDE SEQUENCE</scope>
</reference>
<dbReference type="EMBL" id="GBXM01067834">
    <property type="protein sequence ID" value="JAH40743.1"/>
    <property type="molecule type" value="Transcribed_RNA"/>
</dbReference>
<sequence length="34" mass="3915">MSMLLTYVIPASYDCGHPQVTALELFYNLLRKEP</sequence>
<evidence type="ECO:0000313" key="1">
    <source>
        <dbReference type="EMBL" id="JAH40743.1"/>
    </source>
</evidence>
<proteinExistence type="predicted"/>
<reference evidence="1" key="2">
    <citation type="journal article" date="2015" name="Fish Shellfish Immunol.">
        <title>Early steps in the European eel (Anguilla anguilla)-Vibrio vulnificus interaction in the gills: Role of the RtxA13 toxin.</title>
        <authorList>
            <person name="Callol A."/>
            <person name="Pajuelo D."/>
            <person name="Ebbesson L."/>
            <person name="Teles M."/>
            <person name="MacKenzie S."/>
            <person name="Amaro C."/>
        </authorList>
    </citation>
    <scope>NUCLEOTIDE SEQUENCE</scope>
</reference>
<protein>
    <submittedName>
        <fullName evidence="1">Uncharacterized protein</fullName>
    </submittedName>
</protein>
<organism evidence="1">
    <name type="scientific">Anguilla anguilla</name>
    <name type="common">European freshwater eel</name>
    <name type="synonym">Muraena anguilla</name>
    <dbReference type="NCBI Taxonomy" id="7936"/>
    <lineage>
        <taxon>Eukaryota</taxon>
        <taxon>Metazoa</taxon>
        <taxon>Chordata</taxon>
        <taxon>Craniata</taxon>
        <taxon>Vertebrata</taxon>
        <taxon>Euteleostomi</taxon>
        <taxon>Actinopterygii</taxon>
        <taxon>Neopterygii</taxon>
        <taxon>Teleostei</taxon>
        <taxon>Anguilliformes</taxon>
        <taxon>Anguillidae</taxon>
        <taxon>Anguilla</taxon>
    </lineage>
</organism>
<accession>A0A0E9SJU1</accession>